<evidence type="ECO:0000313" key="13">
    <source>
        <dbReference type="Proteomes" id="UP000095284"/>
    </source>
</evidence>
<dbReference type="SFLD" id="SFLDS00032">
    <property type="entry name" value="Radical_SAM_3-amino-3-carboxyp"/>
    <property type="match status" value="1"/>
</dbReference>
<dbReference type="GO" id="GO:0017183">
    <property type="term" value="P:protein histidyl modification to diphthamide"/>
    <property type="evidence" value="ECO:0007669"/>
    <property type="project" value="UniProtKB-UniRule"/>
</dbReference>
<protein>
    <recommendedName>
        <fullName evidence="4 11">2-(3-amino-3-carboxypropyl)histidine synthase subunit 1</fullName>
        <ecNumber evidence="3 11">2.5.1.108</ecNumber>
    </recommendedName>
</protein>
<proteinExistence type="inferred from homology"/>
<dbReference type="FunFam" id="3.40.50.11840:FF:000001">
    <property type="entry name" value="2-(3-amino-3-carboxypropyl)histidine synthase subunit 1"/>
    <property type="match status" value="1"/>
</dbReference>
<dbReference type="WBParaSite" id="BXY_1642100.1">
    <property type="protein sequence ID" value="BXY_1642100.1"/>
    <property type="gene ID" value="BXY_1642100"/>
</dbReference>
<gene>
    <name evidence="12" type="ORF">BXYJ_LOCUS6599</name>
</gene>
<keyword evidence="5 11" id="KW-0808">Transferase</keyword>
<comment type="pathway">
    <text evidence="1 11">Protein modification; peptidyl-diphthamide biosynthesis.</text>
</comment>
<dbReference type="Pfam" id="PF01866">
    <property type="entry name" value="Diphthamide_syn"/>
    <property type="match status" value="1"/>
</dbReference>
<evidence type="ECO:0000256" key="3">
    <source>
        <dbReference type="ARBA" id="ARBA00012221"/>
    </source>
</evidence>
<sequence>MAHAKLREELDAISDDPILLKDISLLPKNYTFEIPKTIWKIRTTGSKYVALQLPEGLLLYACIISDILTKHTGCEVFIMGDVTYGACCVDDYTARALGCTLLVHYGHSCLVPIQDTQGIHLLYIFVNININLSHAIDSVVANVEKEKKMALVSTVQFVTSLNALKKQLESMNFSVYVPQCSPLSPGEILGCTSPKLSEDTDYILYVGDGRFHLESIMIQNPRIKALQYNPYSRILSAEEYGFDMMLERRKEAVRIARLSKVFGIIQGTLGRQGNAKIFNDMENKLKEKDLKFVRILMSEIFSPKLKLFNQVECWAQVACPRLSIDWGMSFERPLLTPFELSWALNYVEVADKTYPMDFYAFDSLGPWTNNHSTYRPQRARRRRIPLS</sequence>
<evidence type="ECO:0000256" key="11">
    <source>
        <dbReference type="PIRNR" id="PIRNR004967"/>
    </source>
</evidence>
<dbReference type="EMBL" id="CAJFDI010000003">
    <property type="protein sequence ID" value="CAD5221280.1"/>
    <property type="molecule type" value="Genomic_DNA"/>
</dbReference>
<dbReference type="NCBIfam" id="TIGR00322">
    <property type="entry name" value="diphth2_R"/>
    <property type="match status" value="1"/>
</dbReference>
<keyword evidence="8" id="KW-0408">Iron</keyword>
<evidence type="ECO:0000256" key="8">
    <source>
        <dbReference type="ARBA" id="ARBA00023004"/>
    </source>
</evidence>
<comment type="catalytic activity">
    <reaction evidence="10 11">
        <text>L-histidyl-[translation elongation factor 2] + S-adenosyl-L-methionine = 2-[(3S)-amino-3-carboxypropyl]-L-histidyl-[translation elongation factor 2] + S-methyl-5'-thioadenosine + H(+)</text>
        <dbReference type="Rhea" id="RHEA:36783"/>
        <dbReference type="Rhea" id="RHEA-COMP:9748"/>
        <dbReference type="Rhea" id="RHEA-COMP:9749"/>
        <dbReference type="ChEBI" id="CHEBI:15378"/>
        <dbReference type="ChEBI" id="CHEBI:17509"/>
        <dbReference type="ChEBI" id="CHEBI:29979"/>
        <dbReference type="ChEBI" id="CHEBI:59789"/>
        <dbReference type="ChEBI" id="CHEBI:73995"/>
        <dbReference type="EC" id="2.5.1.108"/>
    </reaction>
</comment>
<dbReference type="PANTHER" id="PTHR10762">
    <property type="entry name" value="DIPHTHAMIDE BIOSYNTHESIS PROTEIN"/>
    <property type="match status" value="1"/>
</dbReference>
<name>A0A1I7STQ1_BURXY</name>
<dbReference type="GO" id="GO:0046872">
    <property type="term" value="F:metal ion binding"/>
    <property type="evidence" value="ECO:0007669"/>
    <property type="project" value="UniProtKB-KW"/>
</dbReference>
<dbReference type="PIRSF" id="PIRSF004967">
    <property type="entry name" value="DPH1"/>
    <property type="match status" value="1"/>
</dbReference>
<dbReference type="Proteomes" id="UP000095284">
    <property type="component" value="Unplaced"/>
</dbReference>
<evidence type="ECO:0000256" key="4">
    <source>
        <dbReference type="ARBA" id="ARBA00021915"/>
    </source>
</evidence>
<dbReference type="Gene3D" id="3.40.50.11850">
    <property type="entry name" value="Diphthamide synthesis DPH1/DPH2 domain 2"/>
    <property type="match status" value="1"/>
</dbReference>
<dbReference type="Proteomes" id="UP000582659">
    <property type="component" value="Unassembled WGS sequence"/>
</dbReference>
<evidence type="ECO:0000256" key="5">
    <source>
        <dbReference type="ARBA" id="ARBA00022679"/>
    </source>
</evidence>
<dbReference type="AlphaFoldDB" id="A0A1I7STQ1"/>
<dbReference type="EC" id="2.5.1.108" evidence="3 11"/>
<dbReference type="Gene3D" id="3.40.50.11860">
    <property type="entry name" value="Diphthamide synthesis DPH1/DPH2 domain 3"/>
    <property type="match status" value="1"/>
</dbReference>
<dbReference type="eggNOG" id="KOG2648">
    <property type="taxonomic scope" value="Eukaryota"/>
</dbReference>
<dbReference type="InterPro" id="IPR035435">
    <property type="entry name" value="DPH1/DPH2_euk_archaea"/>
</dbReference>
<evidence type="ECO:0000313" key="12">
    <source>
        <dbReference type="EMBL" id="CAD5221280.1"/>
    </source>
</evidence>
<keyword evidence="7" id="KW-0479">Metal-binding</keyword>
<comment type="cofactor">
    <cofactor evidence="11">
        <name>[4Fe-4S] cluster</name>
        <dbReference type="ChEBI" id="CHEBI:49883"/>
    </cofactor>
    <text evidence="11">Binds 1 [4Fe-4S] cluster per subunit. The cluster is coordinated with 3 cysteines and an exchangeable S-adenosyl-L-methionine.</text>
</comment>
<dbReference type="OrthoDB" id="1649088at2759"/>
<keyword evidence="14" id="KW-1185">Reference proteome</keyword>
<dbReference type="GO" id="GO:0090560">
    <property type="term" value="F:2-(3-amino-3-carboxypropyl)histidine synthase activity"/>
    <property type="evidence" value="ECO:0007669"/>
    <property type="project" value="UniProtKB-UniRule"/>
</dbReference>
<evidence type="ECO:0000256" key="7">
    <source>
        <dbReference type="ARBA" id="ARBA00022723"/>
    </source>
</evidence>
<dbReference type="InterPro" id="IPR042264">
    <property type="entry name" value="DPH1/DPH2_2"/>
</dbReference>
<dbReference type="SMR" id="A0A1I7STQ1"/>
<evidence type="ECO:0000256" key="1">
    <source>
        <dbReference type="ARBA" id="ARBA00005156"/>
    </source>
</evidence>
<evidence type="ECO:0000313" key="15">
    <source>
        <dbReference type="WBParaSite" id="BXY_1642100.1"/>
    </source>
</evidence>
<evidence type="ECO:0000256" key="10">
    <source>
        <dbReference type="ARBA" id="ARBA00048403"/>
    </source>
</evidence>
<keyword evidence="11" id="KW-0004">4Fe-4S</keyword>
<comment type="similarity">
    <text evidence="2 11">Belongs to the DPH1/DPH2 family. DPH1 subfamily.</text>
</comment>
<comment type="function">
    <text evidence="11">Catalyzes the first step of diphthamide biosynthesis, a post-translational modification of histidine which occurs in elongation factor 2.</text>
</comment>
<dbReference type="FunFam" id="3.40.50.11860:FF:000002">
    <property type="entry name" value="2-(3-amino-3-carboxypropyl)histidine synthase subunit 1"/>
    <property type="match status" value="1"/>
</dbReference>
<dbReference type="Gene3D" id="3.40.50.11840">
    <property type="entry name" value="Diphthamide synthesis DPH1/DPH2 domain 1"/>
    <property type="match status" value="1"/>
</dbReference>
<keyword evidence="9" id="KW-0411">Iron-sulfur</keyword>
<organism evidence="13 15">
    <name type="scientific">Bursaphelenchus xylophilus</name>
    <name type="common">Pinewood nematode worm</name>
    <name type="synonym">Aphelenchoides xylophilus</name>
    <dbReference type="NCBI Taxonomy" id="6326"/>
    <lineage>
        <taxon>Eukaryota</taxon>
        <taxon>Metazoa</taxon>
        <taxon>Ecdysozoa</taxon>
        <taxon>Nematoda</taxon>
        <taxon>Chromadorea</taxon>
        <taxon>Rhabditida</taxon>
        <taxon>Tylenchina</taxon>
        <taxon>Tylenchomorpha</taxon>
        <taxon>Aphelenchoidea</taxon>
        <taxon>Aphelenchoididae</taxon>
        <taxon>Bursaphelenchus</taxon>
    </lineage>
</organism>
<reference evidence="12" key="2">
    <citation type="submission" date="2020-09" db="EMBL/GenBank/DDBJ databases">
        <authorList>
            <person name="Kikuchi T."/>
        </authorList>
    </citation>
    <scope>NUCLEOTIDE SEQUENCE</scope>
    <source>
        <strain evidence="12">Ka4C1</strain>
    </source>
</reference>
<evidence type="ECO:0000256" key="2">
    <source>
        <dbReference type="ARBA" id="ARBA00010173"/>
    </source>
</evidence>
<dbReference type="InterPro" id="IPR042265">
    <property type="entry name" value="DPH1/DPH2_3"/>
</dbReference>
<reference evidence="15" key="1">
    <citation type="submission" date="2016-11" db="UniProtKB">
        <authorList>
            <consortium name="WormBaseParasite"/>
        </authorList>
    </citation>
    <scope>IDENTIFICATION</scope>
</reference>
<evidence type="ECO:0000256" key="6">
    <source>
        <dbReference type="ARBA" id="ARBA00022691"/>
    </source>
</evidence>
<dbReference type="Proteomes" id="UP000659654">
    <property type="component" value="Unassembled WGS sequence"/>
</dbReference>
<dbReference type="EMBL" id="CAJFCV020000003">
    <property type="protein sequence ID" value="CAG9108121.1"/>
    <property type="molecule type" value="Genomic_DNA"/>
</dbReference>
<dbReference type="PANTHER" id="PTHR10762:SF1">
    <property type="entry name" value="2-(3-AMINO-3-CARBOXYPROPYL)HISTIDINE SYNTHASE SUBUNIT 1"/>
    <property type="match status" value="1"/>
</dbReference>
<dbReference type="UniPathway" id="UPA00559"/>
<keyword evidence="6 11" id="KW-0949">S-adenosyl-L-methionine</keyword>
<evidence type="ECO:0000313" key="14">
    <source>
        <dbReference type="Proteomes" id="UP000659654"/>
    </source>
</evidence>
<dbReference type="GO" id="GO:0051539">
    <property type="term" value="F:4 iron, 4 sulfur cluster binding"/>
    <property type="evidence" value="ECO:0007669"/>
    <property type="project" value="UniProtKB-UniRule"/>
</dbReference>
<accession>A0A1I7STQ1</accession>
<dbReference type="InterPro" id="IPR016435">
    <property type="entry name" value="DPH1/DPH2"/>
</dbReference>
<dbReference type="FunFam" id="3.40.50.11850:FF:000001">
    <property type="entry name" value="2-(3-amino-3-carboxypropyl)histidine synthase subunit 1"/>
    <property type="match status" value="1"/>
</dbReference>
<dbReference type="InterPro" id="IPR042263">
    <property type="entry name" value="DPH1/DPH2_1"/>
</dbReference>
<evidence type="ECO:0000256" key="9">
    <source>
        <dbReference type="ARBA" id="ARBA00023014"/>
    </source>
</evidence>